<dbReference type="KEGG" id="fcz:IMF26_03360"/>
<protein>
    <submittedName>
        <fullName evidence="1">Uncharacterized protein</fullName>
    </submittedName>
</protein>
<dbReference type="AlphaFoldDB" id="A0AAT9LEK4"/>
<organism evidence="1">
    <name type="scientific">Candidatus Fermentithermobacillus carboniphilus</name>
    <dbReference type="NCBI Taxonomy" id="3085328"/>
    <lineage>
        <taxon>Bacteria</taxon>
        <taxon>Bacillati</taxon>
        <taxon>Bacillota</taxon>
        <taxon>Candidatus Fermentithermobacillia</taxon>
        <taxon>Candidatus Fermentithermobacillales</taxon>
        <taxon>Candidatus Fermentithermobacillaceae</taxon>
        <taxon>Candidatus Fermentithermobacillus</taxon>
    </lineage>
</organism>
<reference evidence="1" key="1">
    <citation type="submission" date="2020-10" db="EMBL/GenBank/DDBJ databases">
        <authorList>
            <person name="Kadnikov V."/>
            <person name="Beletsky A.V."/>
            <person name="Mardanov A.V."/>
            <person name="Karnachuk O.V."/>
            <person name="Ravin N.V."/>
        </authorList>
    </citation>
    <scope>NUCLEOTIDE SEQUENCE</scope>
    <source>
        <strain evidence="1">Bu02</strain>
    </source>
</reference>
<sequence length="434" mass="48404">MRVRLARESLLTLLILATALSGCVSKVEETGQSMLKPVQIEAPPAENPPFLSDRLVNEVCKRALEAYRGLDLRQVVKLAENDPQMASLYNTLTLTKRGFDSIPSGSNSSAYLAGIYLLTAVKNAEGYLLFNQDRVTMDTLRTRALEAADQFDKEMASIIKEFQTISRASSTVESAAFLMGAEFLLSGARTVAQSCRDEASKVPRGHEYYLHQRPDTMEVTLLRLKDLAQAAKEVAQIQGTPLDPKQVLSFTHSLWACSEKIIASCSEPSQGTLNRFVYSNLVSFLSESRERSEYPYASLYFALNSAISGRLLTRLERDLGEVRLKNMQEMAPEKQKTITKELRQLALLSYNLAVTQVSRRLELARKSRRPLDLLGQAYRLLQSAESKVLSSPQETTDAWLAFLEALIISEITAASISLDQLRDSGDLVCSFERR</sequence>
<proteinExistence type="predicted"/>
<name>A0AAT9LEK4_9FIRM</name>
<accession>A0AAT9LEK4</accession>
<evidence type="ECO:0000313" key="1">
    <source>
        <dbReference type="EMBL" id="QUL99119.1"/>
    </source>
</evidence>
<dbReference type="PROSITE" id="PS51257">
    <property type="entry name" value="PROKAR_LIPOPROTEIN"/>
    <property type="match status" value="1"/>
</dbReference>
<dbReference type="EMBL" id="CP062796">
    <property type="protein sequence ID" value="QUL99119.1"/>
    <property type="molecule type" value="Genomic_DNA"/>
</dbReference>
<reference evidence="1" key="2">
    <citation type="journal article" date="2023" name="Biology">
        <title>Prokaryotic Life Associated with Coal-Fire Gas Vents Revealed by Metagenomics.</title>
        <authorList>
            <person name="Kadnikov V.V."/>
            <person name="Mardanov A.V."/>
            <person name="Beletsky A.V."/>
            <person name="Karnachuk O.V."/>
            <person name="Ravin N.V."/>
        </authorList>
    </citation>
    <scope>NUCLEOTIDE SEQUENCE</scope>
    <source>
        <strain evidence="1">Bu02</strain>
    </source>
</reference>
<gene>
    <name evidence="1" type="ORF">IMF26_03360</name>
</gene>